<keyword evidence="2" id="KW-1185">Reference proteome</keyword>
<dbReference type="Proteomes" id="UP001197974">
    <property type="component" value="Chromosome"/>
</dbReference>
<accession>A0ABY9K1Q2</accession>
<dbReference type="EMBL" id="CP129013">
    <property type="protein sequence ID" value="WLR43775.1"/>
    <property type="molecule type" value="Genomic_DNA"/>
</dbReference>
<evidence type="ECO:0000313" key="1">
    <source>
        <dbReference type="EMBL" id="WLR43775.1"/>
    </source>
</evidence>
<proteinExistence type="predicted"/>
<reference evidence="1 2" key="1">
    <citation type="submission" date="2023-06" db="EMBL/GenBank/DDBJ databases">
        <title>Five Gram-positive bacteria isolated from mangrove sediments in Shenzhen, Guangdong, China.</title>
        <authorList>
            <person name="Yu S."/>
            <person name="Zheng W."/>
            <person name="Huang Y."/>
        </authorList>
    </citation>
    <scope>NUCLEOTIDE SEQUENCE [LARGE SCALE GENOMIC DNA]</scope>
    <source>
        <strain evidence="1 2">SaN35-3</strain>
    </source>
</reference>
<protein>
    <submittedName>
        <fullName evidence="1">Uncharacterized protein</fullName>
    </submittedName>
</protein>
<gene>
    <name evidence="1" type="ORF">LC087_06500</name>
</gene>
<sequence>MKKSHWNDKEIESLLKQLPPLKDNQSKEKLFEKISERNQEKAHLKKEFSSGHCCSCSRNDCSFTIYSFIRFSPKSTKYS</sequence>
<evidence type="ECO:0000313" key="2">
    <source>
        <dbReference type="Proteomes" id="UP001197974"/>
    </source>
</evidence>
<dbReference type="RefSeq" id="WP_306020391.1">
    <property type="nucleotide sequence ID" value="NZ_CP129013.1"/>
</dbReference>
<organism evidence="1 2">
    <name type="scientific">Bacillus carboniphilus</name>
    <dbReference type="NCBI Taxonomy" id="86663"/>
    <lineage>
        <taxon>Bacteria</taxon>
        <taxon>Bacillati</taxon>
        <taxon>Bacillota</taxon>
        <taxon>Bacilli</taxon>
        <taxon>Bacillales</taxon>
        <taxon>Bacillaceae</taxon>
        <taxon>Bacillus</taxon>
    </lineage>
</organism>
<name>A0ABY9K1Q2_9BACI</name>